<keyword evidence="10" id="KW-0067">ATP-binding</keyword>
<comment type="caution">
    <text evidence="16">The sequence shown here is derived from an EMBL/GenBank/DDBJ whole genome shotgun (WGS) entry which is preliminary data.</text>
</comment>
<dbReference type="InterPro" id="IPR003594">
    <property type="entry name" value="HATPase_dom"/>
</dbReference>
<dbReference type="CDD" id="cd00130">
    <property type="entry name" value="PAS"/>
    <property type="match status" value="1"/>
</dbReference>
<dbReference type="Gene3D" id="3.30.565.10">
    <property type="entry name" value="Histidine kinase-like ATPase, C-terminal domain"/>
    <property type="match status" value="1"/>
</dbReference>
<dbReference type="Pfam" id="PF13188">
    <property type="entry name" value="PAS_8"/>
    <property type="match status" value="1"/>
</dbReference>
<evidence type="ECO:0000256" key="7">
    <source>
        <dbReference type="ARBA" id="ARBA00022692"/>
    </source>
</evidence>
<dbReference type="PANTHER" id="PTHR43547">
    <property type="entry name" value="TWO-COMPONENT HISTIDINE KINASE"/>
    <property type="match status" value="1"/>
</dbReference>
<dbReference type="Proteomes" id="UP000182762">
    <property type="component" value="Unassembled WGS sequence"/>
</dbReference>
<evidence type="ECO:0000256" key="10">
    <source>
        <dbReference type="ARBA" id="ARBA00022840"/>
    </source>
</evidence>
<keyword evidence="11 13" id="KW-1133">Transmembrane helix</keyword>
<keyword evidence="8" id="KW-0547">Nucleotide-binding</keyword>
<dbReference type="Pfam" id="PF14689">
    <property type="entry name" value="SPOB_a"/>
    <property type="match status" value="1"/>
</dbReference>
<name>A0A1I5ZYQ5_9BACI</name>
<proteinExistence type="predicted"/>
<evidence type="ECO:0000256" key="12">
    <source>
        <dbReference type="ARBA" id="ARBA00023012"/>
    </source>
</evidence>
<keyword evidence="9 16" id="KW-0418">Kinase</keyword>
<keyword evidence="5" id="KW-0597">Phosphoprotein</keyword>
<keyword evidence="17" id="KW-1185">Reference proteome</keyword>
<dbReference type="InterPro" id="IPR000014">
    <property type="entry name" value="PAS"/>
</dbReference>
<feature type="transmembrane region" description="Helical" evidence="13">
    <location>
        <begin position="174"/>
        <end position="195"/>
    </location>
</feature>
<dbReference type="Gene3D" id="1.10.287.130">
    <property type="match status" value="1"/>
</dbReference>
<dbReference type="PROSITE" id="PS50112">
    <property type="entry name" value="PAS"/>
    <property type="match status" value="1"/>
</dbReference>
<evidence type="ECO:0000256" key="8">
    <source>
        <dbReference type="ARBA" id="ARBA00022741"/>
    </source>
</evidence>
<keyword evidence="12" id="KW-0902">Two-component regulatory system</keyword>
<dbReference type="PRINTS" id="PR00344">
    <property type="entry name" value="BCTRLSENSOR"/>
</dbReference>
<dbReference type="InterPro" id="IPR029151">
    <property type="entry name" value="Sensor-like_sf"/>
</dbReference>
<evidence type="ECO:0000256" key="1">
    <source>
        <dbReference type="ARBA" id="ARBA00000085"/>
    </source>
</evidence>
<dbReference type="GeneID" id="93710995"/>
<evidence type="ECO:0000313" key="16">
    <source>
        <dbReference type="EMBL" id="SFQ61520.1"/>
    </source>
</evidence>
<evidence type="ECO:0000256" key="9">
    <source>
        <dbReference type="ARBA" id="ARBA00022777"/>
    </source>
</evidence>
<accession>A0A1I5ZYQ5</accession>
<evidence type="ECO:0000259" key="15">
    <source>
        <dbReference type="PROSITE" id="PS50112"/>
    </source>
</evidence>
<dbReference type="InterPro" id="IPR039506">
    <property type="entry name" value="SPOB_a"/>
</dbReference>
<feature type="domain" description="PAS" evidence="15">
    <location>
        <begin position="214"/>
        <end position="253"/>
    </location>
</feature>
<dbReference type="SUPFAM" id="SSF55890">
    <property type="entry name" value="Sporulation response regulatory protein Spo0B"/>
    <property type="match status" value="1"/>
</dbReference>
<protein>
    <recommendedName>
        <fullName evidence="3">histidine kinase</fullName>
        <ecNumber evidence="3">2.7.13.3</ecNumber>
    </recommendedName>
</protein>
<keyword evidence="6" id="KW-0808">Transferase</keyword>
<dbReference type="InterPro" id="IPR036890">
    <property type="entry name" value="HATPase_C_sf"/>
</dbReference>
<reference evidence="16 17" key="1">
    <citation type="submission" date="2016-10" db="EMBL/GenBank/DDBJ databases">
        <authorList>
            <person name="Varghese N."/>
            <person name="Submissions S."/>
        </authorList>
    </citation>
    <scope>NUCLEOTIDE SEQUENCE [LARGE SCALE GENOMIC DNA]</scope>
    <source>
        <strain evidence="16 17">DSM 13796</strain>
    </source>
</reference>
<dbReference type="InterPro" id="IPR035965">
    <property type="entry name" value="PAS-like_dom_sf"/>
</dbReference>
<comment type="catalytic activity">
    <reaction evidence="1">
        <text>ATP + protein L-histidine = ADP + protein N-phospho-L-histidine.</text>
        <dbReference type="EC" id="2.7.13.3"/>
    </reaction>
</comment>
<comment type="subcellular location">
    <subcellularLocation>
        <location evidence="2">Cell membrane</location>
        <topology evidence="2">Multi-pass membrane protein</topology>
    </subcellularLocation>
</comment>
<evidence type="ECO:0000256" key="2">
    <source>
        <dbReference type="ARBA" id="ARBA00004651"/>
    </source>
</evidence>
<evidence type="ECO:0000256" key="4">
    <source>
        <dbReference type="ARBA" id="ARBA00022475"/>
    </source>
</evidence>
<evidence type="ECO:0000259" key="14">
    <source>
        <dbReference type="PROSITE" id="PS50109"/>
    </source>
</evidence>
<organism evidence="16 17">
    <name type="scientific">Priestia endophytica DSM 13796</name>
    <dbReference type="NCBI Taxonomy" id="1121089"/>
    <lineage>
        <taxon>Bacteria</taxon>
        <taxon>Bacillati</taxon>
        <taxon>Bacillota</taxon>
        <taxon>Bacilli</taxon>
        <taxon>Bacillales</taxon>
        <taxon>Bacillaceae</taxon>
        <taxon>Priestia</taxon>
    </lineage>
</organism>
<dbReference type="EC" id="2.7.13.3" evidence="3"/>
<evidence type="ECO:0000256" key="11">
    <source>
        <dbReference type="ARBA" id="ARBA00022989"/>
    </source>
</evidence>
<dbReference type="Gene3D" id="3.30.450.20">
    <property type="entry name" value="PAS domain"/>
    <property type="match status" value="2"/>
</dbReference>
<dbReference type="SUPFAM" id="SSF103190">
    <property type="entry name" value="Sensory domain-like"/>
    <property type="match status" value="1"/>
</dbReference>
<dbReference type="SUPFAM" id="SSF55785">
    <property type="entry name" value="PYP-like sensor domain (PAS domain)"/>
    <property type="match status" value="1"/>
</dbReference>
<dbReference type="InterPro" id="IPR004358">
    <property type="entry name" value="Sig_transdc_His_kin-like_C"/>
</dbReference>
<evidence type="ECO:0000256" key="5">
    <source>
        <dbReference type="ARBA" id="ARBA00022553"/>
    </source>
</evidence>
<dbReference type="SMART" id="SM00387">
    <property type="entry name" value="HATPase_c"/>
    <property type="match status" value="1"/>
</dbReference>
<dbReference type="PROSITE" id="PS50109">
    <property type="entry name" value="HIS_KIN"/>
    <property type="match status" value="1"/>
</dbReference>
<dbReference type="GO" id="GO:0016301">
    <property type="term" value="F:kinase activity"/>
    <property type="evidence" value="ECO:0007669"/>
    <property type="project" value="UniProtKB-KW"/>
</dbReference>
<dbReference type="EMBL" id="FOXX01000005">
    <property type="protein sequence ID" value="SFQ61520.1"/>
    <property type="molecule type" value="Genomic_DNA"/>
</dbReference>
<gene>
    <name evidence="16" type="ORF">SAMN02745910_02343</name>
</gene>
<dbReference type="InterPro" id="IPR005467">
    <property type="entry name" value="His_kinase_dom"/>
</dbReference>
<dbReference type="SUPFAM" id="SSF55874">
    <property type="entry name" value="ATPase domain of HSP90 chaperone/DNA topoisomerase II/histidine kinase"/>
    <property type="match status" value="1"/>
</dbReference>
<dbReference type="PANTHER" id="PTHR43547:SF3">
    <property type="entry name" value="SENSOR PROTEIN CITS"/>
    <property type="match status" value="1"/>
</dbReference>
<dbReference type="InterPro" id="IPR016120">
    <property type="entry name" value="Sig_transdc_His_kin_SpoOB"/>
</dbReference>
<keyword evidence="4" id="KW-1003">Cell membrane</keyword>
<evidence type="ECO:0000313" key="17">
    <source>
        <dbReference type="Proteomes" id="UP000182762"/>
    </source>
</evidence>
<evidence type="ECO:0000256" key="3">
    <source>
        <dbReference type="ARBA" id="ARBA00012438"/>
    </source>
</evidence>
<evidence type="ECO:0000256" key="13">
    <source>
        <dbReference type="SAM" id="Phobius"/>
    </source>
</evidence>
<feature type="domain" description="Histidine kinase" evidence="14">
    <location>
        <begin position="424"/>
        <end position="529"/>
    </location>
</feature>
<feature type="transmembrane region" description="Helical" evidence="13">
    <location>
        <begin position="13"/>
        <end position="34"/>
    </location>
</feature>
<dbReference type="Pfam" id="PF02518">
    <property type="entry name" value="HATPase_c"/>
    <property type="match status" value="1"/>
</dbReference>
<dbReference type="RefSeq" id="WP_061804708.1">
    <property type="nucleotide sequence ID" value="NZ_FOXX01000005.1"/>
</dbReference>
<keyword evidence="13" id="KW-0472">Membrane</keyword>
<keyword evidence="7 13" id="KW-0812">Transmembrane</keyword>
<sequence length="532" mass="59690">MKQKSFVSLKTKILTLIIGLILGIVLLLTTIYIYNEIQDERDKVEKLSLQVVKTLSFLPPIQHAFENSPEDAKIILQQMRAQVGADALRITSKEGKSYSYPTRGSTISNVYEPINYKALTFGGYYLKEGKGVNGPSYIAKAPIVQENEDSEKIIGVVTAEFSKKSIYKEIWNKLHVVLFSSLVVVLLGIWGGILLTKSIRKDTLGLEPAEISSLYRERQAVIQSIKEGIVSIDREGYITTFNQSAKELLGLEEANSGQLLEHIYPQIGMKDVLMTGESKSNEECLINDKLLIVNVTPIMRKEKIIGGVASFRDKTELKKLVDKLSEVKKYSEDLRAQTHEFANKLHLLLGLLQLGYYDEAIAFIEEEYGFQKSQNDALFQKIVDHKVQGMLLGKIGKASEKKIHFTIDENSSLHQIPKHIETSELTVIIGNLIDNAFEAVRSMDREKKVSFFITDLGQDIIIEVEDNGEGISDEQISIIFQSAFSTKGKDRGYGLTNVKRAVAHLHGEIEVQSEKGKRTIFTVYLPKEIKGA</sequence>
<evidence type="ECO:0000256" key="6">
    <source>
        <dbReference type="ARBA" id="ARBA00022679"/>
    </source>
</evidence>